<dbReference type="PANTHER" id="PTHR23152">
    <property type="entry name" value="2-OXOGLUTARATE DEHYDROGENASE"/>
    <property type="match status" value="1"/>
</dbReference>
<dbReference type="NCBIfam" id="TIGR00239">
    <property type="entry name" value="2oxo_dh_E1"/>
    <property type="match status" value="1"/>
</dbReference>
<dbReference type="GO" id="GO:0004591">
    <property type="term" value="F:oxoglutarate dehydrogenase (succinyl-transferring) activity"/>
    <property type="evidence" value="ECO:0007669"/>
    <property type="project" value="UniProtKB-EC"/>
</dbReference>
<dbReference type="InterPro" id="IPR029061">
    <property type="entry name" value="THDP-binding"/>
</dbReference>
<organism evidence="14 15">
    <name type="scientific">Natronospira elongata</name>
    <dbReference type="NCBI Taxonomy" id="3110268"/>
    <lineage>
        <taxon>Bacteria</taxon>
        <taxon>Pseudomonadati</taxon>
        <taxon>Pseudomonadota</taxon>
        <taxon>Gammaproteobacteria</taxon>
        <taxon>Natronospirales</taxon>
        <taxon>Natronospiraceae</taxon>
        <taxon>Natronospira</taxon>
    </lineage>
</organism>
<comment type="similarity">
    <text evidence="3">Belongs to the alpha-ketoglutarate dehydrogenase family.</text>
</comment>
<dbReference type="InterPro" id="IPR005475">
    <property type="entry name" value="Transketolase-like_Pyr-bd"/>
</dbReference>
<dbReference type="AlphaFoldDB" id="A0AAP6MJJ3"/>
<dbReference type="EC" id="1.2.4.2" evidence="5"/>
<name>A0AAP6MJJ3_9GAMM</name>
<reference evidence="14 15" key="1">
    <citation type="submission" date="2023-12" db="EMBL/GenBank/DDBJ databases">
        <title>Whole-genome sequencing of halo(alkali)philic microorganisms from hypersaline lakes.</title>
        <authorList>
            <person name="Sorokin D.Y."/>
            <person name="Merkel A.Y."/>
            <person name="Messina E."/>
            <person name="Yakimov M."/>
        </authorList>
    </citation>
    <scope>NUCLEOTIDE SEQUENCE [LARGE SCALE GENOMIC DNA]</scope>
    <source>
        <strain evidence="14 15">AB-CW1</strain>
    </source>
</reference>
<dbReference type="Gene3D" id="1.10.287.1150">
    <property type="entry name" value="TPP helical domain"/>
    <property type="match status" value="1"/>
</dbReference>
<dbReference type="GO" id="GO:0006096">
    <property type="term" value="P:glycolytic process"/>
    <property type="evidence" value="ECO:0007669"/>
    <property type="project" value="UniProtKB-KW"/>
</dbReference>
<dbReference type="NCBIfam" id="NF006914">
    <property type="entry name" value="PRK09404.1"/>
    <property type="match status" value="1"/>
</dbReference>
<evidence type="ECO:0000256" key="10">
    <source>
        <dbReference type="ARBA" id="ARBA00030680"/>
    </source>
</evidence>
<evidence type="ECO:0000256" key="7">
    <source>
        <dbReference type="ARBA" id="ARBA00023002"/>
    </source>
</evidence>
<dbReference type="Pfam" id="PF02779">
    <property type="entry name" value="Transket_pyr"/>
    <property type="match status" value="1"/>
</dbReference>
<sequence length="981" mass="110478">MSETLEQKYATSHLFGANAPFILEIYEKYLEDPGEVPDEWRNYFRGFLDGQGGSGADVAHGPIVDEMAERARAPRVAAAGSSGFDPRLAEKQAGVARMIQAYRGRGHRVADIDPLGLREKPELDELQPAFHGLSDSDMDTEFSTMGLFAKDFMKLRDIIAQLERLYTGPIGFEYMHVTDPEERRWLQEQFERRQVDALLDDDEKRLLLRQLTGAEGIERYLHKKYVGQKRFSLEGGETMIPLLDDLIQQGGKDGLDEIVVGMAHRGRINVLINVLGKSPEELFSEFEGIYDDDMEDRSGDVKYHMGFSSDLETPGGNVHVALAFNPSHLEFVNPVVEGSVRARQDRRGDKDGKTVMPVLIHGDASFAGQGIVQETLQMSQTRGFYTGGTVHITVNNQVGFTTSNPRDARSTPYATDVAKMIETPILHVNADHPEAVIFATRLALAYRQRFHKDVMIDLICYRRHGHNEADEPAVTQPGMYSVIRSHPTAREIYAENLVEAGVVSEEDPQKLLDEYRDDLDAGRMVAPKSQGMIGNEYTVDWSEFNLKDWDEPVDTTIDGDRVQQLVEGITTVPDDYKLHSRVQRIIDDRKKMGQSKIPMDWGFAETMAHASLLTEGYSVRIAGQDSGRGTFFHRHARVYNQEDNAEFIPLQHLSDDQQPFYVYDSLLSEQGVVGFEYGYSTTNPDTLVIWEAQFGDFANGAQVIIDQFLSSGEAKWGRYCGLTLFLPHGYEGQGPEHSSARLERYLQLCGQHNMQVCVPSTPAQMFHMLRRQMVRKFRKPLIVLTPKSLLRHKLSTSPLSDLEKGRFHTVIPEVDELDRDKVRRIVFCSGKVYYDLLEARRRDEIDDVALIRLEQLYPFPQKAYREAIKTYPNAREIVWCQEEPKNQGAWYNIRHRLQAPLTEEHSLRYVGRATAASTAAGYFKLHVKQQKAVIESALSAGGTTASGGGKKKAGKKKAAGKKTGAKNTGKKSSNKKTSEKA</sequence>
<dbReference type="Gene3D" id="3.40.50.11610">
    <property type="entry name" value="Multifunctional 2-oxoglutarate metabolism enzyme, C-terminal domain"/>
    <property type="match status" value="1"/>
</dbReference>
<dbReference type="Proteomes" id="UP001302316">
    <property type="component" value="Unassembled WGS sequence"/>
</dbReference>
<evidence type="ECO:0000259" key="13">
    <source>
        <dbReference type="SMART" id="SM00861"/>
    </source>
</evidence>
<evidence type="ECO:0000256" key="8">
    <source>
        <dbReference type="ARBA" id="ARBA00023052"/>
    </source>
</evidence>
<dbReference type="SMART" id="SM00861">
    <property type="entry name" value="Transket_pyr"/>
    <property type="match status" value="1"/>
</dbReference>
<keyword evidence="7 14" id="KW-0560">Oxidoreductase</keyword>
<evidence type="ECO:0000256" key="3">
    <source>
        <dbReference type="ARBA" id="ARBA00006936"/>
    </source>
</evidence>
<comment type="cofactor">
    <cofactor evidence="1">
        <name>thiamine diphosphate</name>
        <dbReference type="ChEBI" id="CHEBI:58937"/>
    </cofactor>
</comment>
<evidence type="ECO:0000256" key="2">
    <source>
        <dbReference type="ARBA" id="ARBA00003906"/>
    </source>
</evidence>
<feature type="domain" description="Transketolase-like pyrimidine-binding" evidence="13">
    <location>
        <begin position="599"/>
        <end position="792"/>
    </location>
</feature>
<dbReference type="Gene3D" id="3.40.50.12470">
    <property type="match status" value="1"/>
</dbReference>
<dbReference type="Pfam" id="PF16870">
    <property type="entry name" value="OxoGdeHyase_C"/>
    <property type="match status" value="1"/>
</dbReference>
<dbReference type="InterPro" id="IPR031717">
    <property type="entry name" value="ODO-1/KGD_C"/>
</dbReference>
<evidence type="ECO:0000256" key="1">
    <source>
        <dbReference type="ARBA" id="ARBA00001964"/>
    </source>
</evidence>
<dbReference type="InterPro" id="IPR001017">
    <property type="entry name" value="DH_E1"/>
</dbReference>
<keyword evidence="8" id="KW-0786">Thiamine pyrophosphate</keyword>
<comment type="caution">
    <text evidence="14">The sequence shown here is derived from an EMBL/GenBank/DDBJ whole genome shotgun (WGS) entry which is preliminary data.</text>
</comment>
<gene>
    <name evidence="14" type="ORF">VCB98_00050</name>
</gene>
<proteinExistence type="inferred from homology"/>
<dbReference type="CDD" id="cd02016">
    <property type="entry name" value="TPP_E1_OGDC_like"/>
    <property type="match status" value="1"/>
</dbReference>
<evidence type="ECO:0000313" key="15">
    <source>
        <dbReference type="Proteomes" id="UP001302316"/>
    </source>
</evidence>
<keyword evidence="9" id="KW-0324">Glycolysis</keyword>
<keyword evidence="15" id="KW-1185">Reference proteome</keyword>
<evidence type="ECO:0000256" key="6">
    <source>
        <dbReference type="ARBA" id="ARBA00013321"/>
    </source>
</evidence>
<evidence type="ECO:0000256" key="9">
    <source>
        <dbReference type="ARBA" id="ARBA00023152"/>
    </source>
</evidence>
<evidence type="ECO:0000256" key="4">
    <source>
        <dbReference type="ARBA" id="ARBA00011301"/>
    </source>
</evidence>
<dbReference type="InterPro" id="IPR011603">
    <property type="entry name" value="2oxoglutarate_DH_E1"/>
</dbReference>
<evidence type="ECO:0000256" key="5">
    <source>
        <dbReference type="ARBA" id="ARBA00012280"/>
    </source>
</evidence>
<dbReference type="GO" id="GO:0005829">
    <property type="term" value="C:cytosol"/>
    <property type="evidence" value="ECO:0007669"/>
    <property type="project" value="TreeGrafter"/>
</dbReference>
<comment type="function">
    <text evidence="2">E1 component of the 2-oxoglutarate dehydrogenase (OGDH) complex which catalyzes the decarboxylation of 2-oxoglutarate, the first step in the conversion of 2-oxoglutarate to succinyl-CoA and CO(2).</text>
</comment>
<dbReference type="Gene3D" id="3.40.50.970">
    <property type="match status" value="1"/>
</dbReference>
<feature type="region of interest" description="Disordered" evidence="12">
    <location>
        <begin position="939"/>
        <end position="981"/>
    </location>
</feature>
<dbReference type="GO" id="GO:0030976">
    <property type="term" value="F:thiamine pyrophosphate binding"/>
    <property type="evidence" value="ECO:0007669"/>
    <property type="project" value="InterPro"/>
</dbReference>
<comment type="catalytic activity">
    <reaction evidence="11">
        <text>N(6)-[(R)-lipoyl]-L-lysyl-[protein] + 2-oxoglutarate + H(+) = N(6)-[(R)-S(8)-succinyldihydrolipoyl]-L-lysyl-[protein] + CO2</text>
        <dbReference type="Rhea" id="RHEA:12188"/>
        <dbReference type="Rhea" id="RHEA-COMP:10474"/>
        <dbReference type="Rhea" id="RHEA-COMP:20092"/>
        <dbReference type="ChEBI" id="CHEBI:15378"/>
        <dbReference type="ChEBI" id="CHEBI:16526"/>
        <dbReference type="ChEBI" id="CHEBI:16810"/>
        <dbReference type="ChEBI" id="CHEBI:83099"/>
        <dbReference type="ChEBI" id="CHEBI:83120"/>
        <dbReference type="EC" id="1.2.4.2"/>
    </reaction>
</comment>
<dbReference type="InterPro" id="IPR042179">
    <property type="entry name" value="KGD_C_sf"/>
</dbReference>
<dbReference type="InterPro" id="IPR032106">
    <property type="entry name" value="2-oxogl_dehyd_N"/>
</dbReference>
<dbReference type="FunFam" id="3.40.50.12470:FF:000009">
    <property type="entry name" value="2-oxoglutarate dehydrogenase E1 component"/>
    <property type="match status" value="1"/>
</dbReference>
<dbReference type="Pfam" id="PF16078">
    <property type="entry name" value="2-oxogl_dehyd_N"/>
    <property type="match status" value="1"/>
</dbReference>
<evidence type="ECO:0000256" key="11">
    <source>
        <dbReference type="ARBA" id="ARBA00051911"/>
    </source>
</evidence>
<dbReference type="GO" id="GO:0006099">
    <property type="term" value="P:tricarboxylic acid cycle"/>
    <property type="evidence" value="ECO:0007669"/>
    <property type="project" value="TreeGrafter"/>
</dbReference>
<dbReference type="RefSeq" id="WP_346049182.1">
    <property type="nucleotide sequence ID" value="NZ_JAYGII010000001.1"/>
</dbReference>
<dbReference type="SUPFAM" id="SSF52518">
    <property type="entry name" value="Thiamin diphosphate-binding fold (THDP-binding)"/>
    <property type="match status" value="2"/>
</dbReference>
<dbReference type="PIRSF" id="PIRSF000157">
    <property type="entry name" value="Oxoglu_dh_E1"/>
    <property type="match status" value="1"/>
</dbReference>
<protein>
    <recommendedName>
        <fullName evidence="6">2-oxoglutarate dehydrogenase E1 component</fullName>
        <ecNumber evidence="5">1.2.4.2</ecNumber>
    </recommendedName>
    <alternativeName>
        <fullName evidence="10">Alpha-ketoglutarate dehydrogenase</fullName>
    </alternativeName>
</protein>
<feature type="compositionally biased region" description="Basic residues" evidence="12">
    <location>
        <begin position="949"/>
        <end position="974"/>
    </location>
</feature>
<comment type="subunit">
    <text evidence="4">Homodimer. Part of the 2-oxoglutarate dehydrogenase (OGDH) complex composed of E1 (2-oxoglutarate dehydrogenase), E2 (dihydrolipoamide succinyltransferase) and E3 (dihydrolipoamide dehydrogenase); the complex contains multiple copies of the three enzymatic components (E1, E2 and E3).</text>
</comment>
<evidence type="ECO:0000313" key="14">
    <source>
        <dbReference type="EMBL" id="MEA5444208.1"/>
    </source>
</evidence>
<dbReference type="PANTHER" id="PTHR23152:SF4">
    <property type="entry name" value="2-OXOADIPATE DEHYDROGENASE COMPLEX COMPONENT E1"/>
    <property type="match status" value="1"/>
</dbReference>
<accession>A0AAP6MJJ3</accession>
<evidence type="ECO:0000256" key="12">
    <source>
        <dbReference type="SAM" id="MobiDB-lite"/>
    </source>
</evidence>
<dbReference type="GO" id="GO:0045252">
    <property type="term" value="C:oxoglutarate dehydrogenase complex"/>
    <property type="evidence" value="ECO:0007669"/>
    <property type="project" value="TreeGrafter"/>
</dbReference>
<dbReference type="EMBL" id="JAYGII010000001">
    <property type="protein sequence ID" value="MEA5444208.1"/>
    <property type="molecule type" value="Genomic_DNA"/>
</dbReference>
<dbReference type="Pfam" id="PF00676">
    <property type="entry name" value="E1_dh"/>
    <property type="match status" value="1"/>
</dbReference>
<dbReference type="NCBIfam" id="NF008907">
    <property type="entry name" value="PRK12270.1"/>
    <property type="match status" value="1"/>
</dbReference>